<reference evidence="2" key="1">
    <citation type="submission" date="2015-03" db="EMBL/GenBank/DDBJ databases">
        <authorList>
            <consortium name="Pathogen Informatics"/>
        </authorList>
    </citation>
    <scope>NUCLEOTIDE SEQUENCE [LARGE SCALE GENOMIC DNA]</scope>
    <source>
        <strain evidence="2">NCTC11134</strain>
    </source>
</reference>
<organism evidence="1 2">
    <name type="scientific">Nocardia farcinica</name>
    <dbReference type="NCBI Taxonomy" id="37329"/>
    <lineage>
        <taxon>Bacteria</taxon>
        <taxon>Bacillati</taxon>
        <taxon>Actinomycetota</taxon>
        <taxon>Actinomycetes</taxon>
        <taxon>Mycobacteriales</taxon>
        <taxon>Nocardiaceae</taxon>
        <taxon>Nocardia</taxon>
    </lineage>
</organism>
<evidence type="ECO:0000313" key="1">
    <source>
        <dbReference type="EMBL" id="CRY77652.1"/>
    </source>
</evidence>
<dbReference type="Proteomes" id="UP000057820">
    <property type="component" value="Chromosome 1"/>
</dbReference>
<sequence>MADDTQTQQVTWTQLKEQAVSGELRMDPDLGAALHQRCEALLGELDALTRSAKQLAYLSGYGGLPSALDLKVKFEKKADGGGQHDADDSAVRRLEQHIEIVKLMRDTYAAAIGKLQQTDQSAAGEMNAHTEGVG</sequence>
<gene>
    <name evidence="1" type="ORF">ERS450000_02517</name>
</gene>
<evidence type="ECO:0000313" key="2">
    <source>
        <dbReference type="Proteomes" id="UP000057820"/>
    </source>
</evidence>
<dbReference type="KEGG" id="nfr:ERS450000_02517"/>
<protein>
    <submittedName>
        <fullName evidence="1">Uncharacterized protein</fullName>
    </submittedName>
</protein>
<proteinExistence type="predicted"/>
<name>A0A0H5NQQ1_NOCFR</name>
<dbReference type="RefSeq" id="WP_060592683.1">
    <property type="nucleotide sequence ID" value="NZ_CP031418.1"/>
</dbReference>
<dbReference type="EMBL" id="LN868938">
    <property type="protein sequence ID" value="CRY77652.1"/>
    <property type="molecule type" value="Genomic_DNA"/>
</dbReference>
<accession>A0A0H5NQQ1</accession>
<dbReference type="AlphaFoldDB" id="A0A0H5NQQ1"/>